<dbReference type="SUPFAM" id="SSF103481">
    <property type="entry name" value="Multidrug resistance efflux transporter EmrE"/>
    <property type="match status" value="2"/>
</dbReference>
<name>A3K0G5_SAGS3</name>
<keyword evidence="5 6" id="KW-0472">Membrane</keyword>
<evidence type="ECO:0000313" key="8">
    <source>
        <dbReference type="EMBL" id="EBA09280.1"/>
    </source>
</evidence>
<organism evidence="8 9">
    <name type="scientific">Sagittula stellata (strain ATCC 700073 / DSM 11524 / E-37)</name>
    <dbReference type="NCBI Taxonomy" id="388399"/>
    <lineage>
        <taxon>Bacteria</taxon>
        <taxon>Pseudomonadati</taxon>
        <taxon>Pseudomonadota</taxon>
        <taxon>Alphaproteobacteria</taxon>
        <taxon>Rhodobacterales</taxon>
        <taxon>Roseobacteraceae</taxon>
        <taxon>Sagittula</taxon>
    </lineage>
</organism>
<evidence type="ECO:0000256" key="1">
    <source>
        <dbReference type="ARBA" id="ARBA00004141"/>
    </source>
</evidence>
<evidence type="ECO:0000259" key="7">
    <source>
        <dbReference type="Pfam" id="PF00892"/>
    </source>
</evidence>
<evidence type="ECO:0000256" key="2">
    <source>
        <dbReference type="ARBA" id="ARBA00009853"/>
    </source>
</evidence>
<feature type="transmembrane region" description="Helical" evidence="6">
    <location>
        <begin position="98"/>
        <end position="117"/>
    </location>
</feature>
<feature type="transmembrane region" description="Helical" evidence="6">
    <location>
        <begin position="72"/>
        <end position="92"/>
    </location>
</feature>
<keyword evidence="4 6" id="KW-1133">Transmembrane helix</keyword>
<evidence type="ECO:0000256" key="4">
    <source>
        <dbReference type="ARBA" id="ARBA00022989"/>
    </source>
</evidence>
<evidence type="ECO:0000256" key="5">
    <source>
        <dbReference type="ARBA" id="ARBA00023136"/>
    </source>
</evidence>
<gene>
    <name evidence="8" type="ORF">SSE37_23599</name>
</gene>
<evidence type="ECO:0000256" key="3">
    <source>
        <dbReference type="ARBA" id="ARBA00022692"/>
    </source>
</evidence>
<keyword evidence="9" id="KW-1185">Reference proteome</keyword>
<comment type="similarity">
    <text evidence="2">Belongs to the drug/metabolite transporter (DMT) superfamily. 10 TMS drug/metabolite exporter (DME) (TC 2.A.7.3) family.</text>
</comment>
<keyword evidence="3 6" id="KW-0812">Transmembrane</keyword>
<evidence type="ECO:0000256" key="6">
    <source>
        <dbReference type="SAM" id="Phobius"/>
    </source>
</evidence>
<comment type="subcellular location">
    <subcellularLocation>
        <location evidence="1">Membrane</location>
        <topology evidence="1">Multi-pass membrane protein</topology>
    </subcellularLocation>
</comment>
<protein>
    <submittedName>
        <fullName evidence="8">Putative transporter, permease protein</fullName>
    </submittedName>
</protein>
<reference evidence="8 9" key="1">
    <citation type="submission" date="2006-06" db="EMBL/GenBank/DDBJ databases">
        <authorList>
            <person name="Moran M.A."/>
            <person name="Ferriera S."/>
            <person name="Johnson J."/>
            <person name="Kravitz S."/>
            <person name="Beeson K."/>
            <person name="Sutton G."/>
            <person name="Rogers Y.-H."/>
            <person name="Friedman R."/>
            <person name="Frazier M."/>
            <person name="Venter J.C."/>
        </authorList>
    </citation>
    <scope>NUCLEOTIDE SEQUENCE [LARGE SCALE GENOMIC DNA]</scope>
    <source>
        <strain evidence="8 9">E-37</strain>
    </source>
</reference>
<dbReference type="GO" id="GO:0016020">
    <property type="term" value="C:membrane"/>
    <property type="evidence" value="ECO:0007669"/>
    <property type="project" value="UniProtKB-SubCell"/>
</dbReference>
<feature type="domain" description="EamA" evidence="7">
    <location>
        <begin position="8"/>
        <end position="140"/>
    </location>
</feature>
<dbReference type="Proteomes" id="UP000005713">
    <property type="component" value="Unassembled WGS sequence"/>
</dbReference>
<dbReference type="InterPro" id="IPR037185">
    <property type="entry name" value="EmrE-like"/>
</dbReference>
<dbReference type="eggNOG" id="COG0697">
    <property type="taxonomic scope" value="Bacteria"/>
</dbReference>
<feature type="transmembrane region" description="Helical" evidence="6">
    <location>
        <begin position="249"/>
        <end position="266"/>
    </location>
</feature>
<feature type="transmembrane region" description="Helical" evidence="6">
    <location>
        <begin position="178"/>
        <end position="197"/>
    </location>
</feature>
<dbReference type="PANTHER" id="PTHR22911">
    <property type="entry name" value="ACYL-MALONYL CONDENSING ENZYME-RELATED"/>
    <property type="match status" value="1"/>
</dbReference>
<feature type="transmembrane region" description="Helical" evidence="6">
    <location>
        <begin position="272"/>
        <end position="289"/>
    </location>
</feature>
<dbReference type="EMBL" id="AAYA01000003">
    <property type="protein sequence ID" value="EBA09280.1"/>
    <property type="molecule type" value="Genomic_DNA"/>
</dbReference>
<dbReference type="RefSeq" id="WP_005856822.1">
    <property type="nucleotide sequence ID" value="NZ_AAYA01000003.1"/>
</dbReference>
<feature type="transmembrane region" description="Helical" evidence="6">
    <location>
        <begin position="124"/>
        <end position="141"/>
    </location>
</feature>
<dbReference type="Gene3D" id="1.10.3730.20">
    <property type="match status" value="1"/>
</dbReference>
<feature type="transmembrane region" description="Helical" evidence="6">
    <location>
        <begin position="39"/>
        <end position="60"/>
    </location>
</feature>
<feature type="transmembrane region" description="Helical" evidence="6">
    <location>
        <begin position="217"/>
        <end position="237"/>
    </location>
</feature>
<dbReference type="Pfam" id="PF00892">
    <property type="entry name" value="EamA"/>
    <property type="match status" value="2"/>
</dbReference>
<feature type="transmembrane region" description="Helical" evidence="6">
    <location>
        <begin position="147"/>
        <end position="166"/>
    </location>
</feature>
<feature type="domain" description="EamA" evidence="7">
    <location>
        <begin position="151"/>
        <end position="283"/>
    </location>
</feature>
<sequence>MDRRNTTLGIFFMLVFCALAPVMDASAKATPPEVPVTQILAFRFGVQVLLLYPLVMALSLPSRTTVRDGLFHLARAATLTLATYCFFTALRFMPVADAIAIFFVSPFIVTLLGAVFLKEPIGWRRSLASLVGFGGALLVIRPSFADLGAVALLPLATALMFAIYILMTRSMSQRAHPLVLQAHTALAASVLTVPPMLLLDGTGLTYVDPVWPSPFAWMTLIAVGTVATISHVFLTFALRLIPAGTVASLQYFEIIGATIVGFLIFGDLPTPLTFLGIAIIIASGLYNIARESRLSDIPDRAPPPPP</sequence>
<dbReference type="PANTHER" id="PTHR22911:SF6">
    <property type="entry name" value="SOLUTE CARRIER FAMILY 35 MEMBER G1"/>
    <property type="match status" value="1"/>
</dbReference>
<comment type="caution">
    <text evidence="8">The sequence shown here is derived from an EMBL/GenBank/DDBJ whole genome shotgun (WGS) entry which is preliminary data.</text>
</comment>
<dbReference type="AlphaFoldDB" id="A3K0G5"/>
<accession>A3K0G5</accession>
<dbReference type="InterPro" id="IPR000620">
    <property type="entry name" value="EamA_dom"/>
</dbReference>
<evidence type="ECO:0000313" key="9">
    <source>
        <dbReference type="Proteomes" id="UP000005713"/>
    </source>
</evidence>
<proteinExistence type="inferred from homology"/>